<name>A0A1M4SH98_9BURK</name>
<keyword evidence="2" id="KW-1185">Reference proteome</keyword>
<dbReference type="Proteomes" id="UP000184327">
    <property type="component" value="Unassembled WGS sequence"/>
</dbReference>
<dbReference type="EMBL" id="FQUZ01000001">
    <property type="protein sequence ID" value="SHE31585.1"/>
    <property type="molecule type" value="Genomic_DNA"/>
</dbReference>
<dbReference type="AlphaFoldDB" id="A0A1M4SH98"/>
<evidence type="ECO:0008006" key="3">
    <source>
        <dbReference type="Google" id="ProtNLM"/>
    </source>
</evidence>
<dbReference type="RefSeq" id="WP_073353348.1">
    <property type="nucleotide sequence ID" value="NZ_FQUZ01000001.1"/>
</dbReference>
<dbReference type="InterPro" id="IPR021333">
    <property type="entry name" value="DUF2946"/>
</dbReference>
<evidence type="ECO:0000313" key="2">
    <source>
        <dbReference type="Proteomes" id="UP000184327"/>
    </source>
</evidence>
<proteinExistence type="predicted"/>
<reference evidence="1 2" key="1">
    <citation type="submission" date="2016-11" db="EMBL/GenBank/DDBJ databases">
        <authorList>
            <person name="Jaros S."/>
            <person name="Januszkiewicz K."/>
            <person name="Wedrychowicz H."/>
        </authorList>
    </citation>
    <scope>NUCLEOTIDE SEQUENCE [LARGE SCALE GENOMIC DNA]</scope>
    <source>
        <strain evidence="1 2">DSM 16112</strain>
    </source>
</reference>
<dbReference type="STRING" id="1122156.SAMN02745117_00116"/>
<evidence type="ECO:0000313" key="1">
    <source>
        <dbReference type="EMBL" id="SHE31585.1"/>
    </source>
</evidence>
<accession>A0A1M4SH98</accession>
<sequence length="163" mass="17446">MKHLRLHQHLTTWFALWVLLLGLTLPLLGHAGMSRFLGIGQPSADRVENAQPGTASASSMPEWVSICTSTGMVWMDLADGSAQAPAATPAAPASDMAGGHCLYCLLHDEELALDVQAIWLVLMAFLPWQGEATRMAAFAPTLPLPLAGNHRPLQPRAPPQPLA</sequence>
<organism evidence="1 2">
    <name type="scientific">Lampropedia hyalina DSM 16112</name>
    <dbReference type="NCBI Taxonomy" id="1122156"/>
    <lineage>
        <taxon>Bacteria</taxon>
        <taxon>Pseudomonadati</taxon>
        <taxon>Pseudomonadota</taxon>
        <taxon>Betaproteobacteria</taxon>
        <taxon>Burkholderiales</taxon>
        <taxon>Comamonadaceae</taxon>
        <taxon>Lampropedia</taxon>
    </lineage>
</organism>
<gene>
    <name evidence="1" type="ORF">SAMN02745117_00116</name>
</gene>
<protein>
    <recommendedName>
        <fullName evidence="3">DUF2946 domain-containing protein</fullName>
    </recommendedName>
</protein>
<dbReference type="Pfam" id="PF11162">
    <property type="entry name" value="DUF2946"/>
    <property type="match status" value="1"/>
</dbReference>